<sequence>MEKVTVSKSTVEKLKTLPGGIQSVVEKLKKDGIQVKFDGSETSSLEIEAEQDIAQIIVENLAAMSDKKGQTSNKSVTKGKFFWSLKGQHSTVFHYLFLEEKNSMEKLASITVETEDGNEVTRISFPLSHYKDMKTAINKIEAALSESVNREITVVKKFVQKAKAFVKIKYATFIAFFDNDKLRILSRSENGCKEGQRAWEAYSKGESIKQYELNENSKHSSSPEAHSHKDLNDNEKEGIAEKATKLDNADKTKEKSIETEGQHLTLPSAPPADASFGQSKIPRTQGFTKGKGDDAKYCFIMGKLTVYVYKKSITELVGIDVIVNAANEHLAHGGGVAFYIAKAAGKKINDECQRFIANNKKVNVTENFVSGAGDLKYKAIIHAVGPQWYDYDDRRDHCTRDLHNTVVNALEVAERKGWARIALPAISSALFGVPKILCAQMYIKALETFASRDDLQHLKEIHFVDLNDEILQMVKEAHQVWVDDPSKLDFQNANQYVAAPPVASKSILKKTASSTSKGGPASNPAVIKIIKETATKMKKKKMICSLPRDVLLFVYEGSVLDMEAQYDAITCPCEGVLSDLIANEVGTAYYEKQLEAFRDRDEGALFSIKGKGDKLSNTRIVHIVHRRSHFDDSEQSLKSLSWRTETMLNFLNNKYRCPTLPCLLPGKIQDLRKPAKNFVQEILDFCVTNDDVNIKEIHVVDTNPTLVQAITSEIRSICTSPNAQNDGWTKHTSLEFIDAKAAVKFDAKVAASTSTTESECPICSETVRDFVTLPCNHQLCKKCTDYVKKVKPQCPFCSKTFGTVTGNQPPADMYFRSSPYFLPGYDECTTIEIMYDVPAGKQTPEHPRPGRSYDAVRRLAFLPDNEEGRRVLHLLRRAFDQRLIFTIGESRTSGMEGVVTWNDIHHKTRRYGGPEGFGYPDPTYLQRVQEELSAKGVTE</sequence>
<proteinExistence type="inferred from homology"/>
<feature type="domain" description="Macro" evidence="12">
    <location>
        <begin position="293"/>
        <end position="482"/>
    </location>
</feature>
<dbReference type="Pfam" id="PF01661">
    <property type="entry name" value="Macro"/>
    <property type="match status" value="1"/>
</dbReference>
<comment type="subcellular location">
    <subcellularLocation>
        <location evidence="9">Cytoplasm</location>
    </subcellularLocation>
</comment>
<dbReference type="InterPro" id="IPR043472">
    <property type="entry name" value="Macro_dom-like"/>
</dbReference>
<evidence type="ECO:0000313" key="13">
    <source>
        <dbReference type="EMBL" id="KAH3788709.1"/>
    </source>
</evidence>
<evidence type="ECO:0000256" key="4">
    <source>
        <dbReference type="ARBA" id="ARBA00022679"/>
    </source>
</evidence>
<evidence type="ECO:0000256" key="8">
    <source>
        <dbReference type="PROSITE-ProRule" id="PRU00175"/>
    </source>
</evidence>
<keyword evidence="14" id="KW-1185">Reference proteome</keyword>
<feature type="domain" description="RING-type" evidence="11">
    <location>
        <begin position="760"/>
        <end position="798"/>
    </location>
</feature>
<evidence type="ECO:0000256" key="3">
    <source>
        <dbReference type="ARBA" id="ARBA00009413"/>
    </source>
</evidence>
<dbReference type="PROSITE" id="PS50089">
    <property type="entry name" value="ZF_RING_2"/>
    <property type="match status" value="1"/>
</dbReference>
<dbReference type="SUPFAM" id="SSF57850">
    <property type="entry name" value="RING/U-box"/>
    <property type="match status" value="1"/>
</dbReference>
<dbReference type="GO" id="GO:0008270">
    <property type="term" value="F:zinc ion binding"/>
    <property type="evidence" value="ECO:0007669"/>
    <property type="project" value="UniProtKB-KW"/>
</dbReference>
<dbReference type="InterPro" id="IPR039399">
    <property type="entry name" value="Deltex_C_sf"/>
</dbReference>
<keyword evidence="6 8" id="KW-0863">Zinc-finger</keyword>
<dbReference type="CDD" id="cd09633">
    <property type="entry name" value="Deltex_C"/>
    <property type="match status" value="1"/>
</dbReference>
<organism evidence="13 14">
    <name type="scientific">Dreissena polymorpha</name>
    <name type="common">Zebra mussel</name>
    <name type="synonym">Mytilus polymorpha</name>
    <dbReference type="NCBI Taxonomy" id="45954"/>
    <lineage>
        <taxon>Eukaryota</taxon>
        <taxon>Metazoa</taxon>
        <taxon>Spiralia</taxon>
        <taxon>Lophotrochozoa</taxon>
        <taxon>Mollusca</taxon>
        <taxon>Bivalvia</taxon>
        <taxon>Autobranchia</taxon>
        <taxon>Heteroconchia</taxon>
        <taxon>Euheterodonta</taxon>
        <taxon>Imparidentia</taxon>
        <taxon>Neoheterodontei</taxon>
        <taxon>Myida</taxon>
        <taxon>Dreissenoidea</taxon>
        <taxon>Dreissenidae</taxon>
        <taxon>Dreissena</taxon>
    </lineage>
</organism>
<dbReference type="SMART" id="SM00184">
    <property type="entry name" value="RING"/>
    <property type="match status" value="1"/>
</dbReference>
<evidence type="ECO:0000256" key="2">
    <source>
        <dbReference type="ARBA" id="ARBA00004906"/>
    </source>
</evidence>
<evidence type="ECO:0000313" key="14">
    <source>
        <dbReference type="Proteomes" id="UP000828390"/>
    </source>
</evidence>
<keyword evidence="7 9" id="KW-0862">Zinc</keyword>
<feature type="region of interest" description="Disordered" evidence="10">
    <location>
        <begin position="214"/>
        <end position="289"/>
    </location>
</feature>
<dbReference type="GO" id="GO:0007219">
    <property type="term" value="P:Notch signaling pathway"/>
    <property type="evidence" value="ECO:0007669"/>
    <property type="project" value="InterPro"/>
</dbReference>
<dbReference type="InterPro" id="IPR001841">
    <property type="entry name" value="Znf_RING"/>
</dbReference>
<comment type="caution">
    <text evidence="13">The sequence shown here is derived from an EMBL/GenBank/DDBJ whole genome shotgun (WGS) entry which is preliminary data.</text>
</comment>
<evidence type="ECO:0000256" key="10">
    <source>
        <dbReference type="SAM" id="MobiDB-lite"/>
    </source>
</evidence>
<keyword evidence="5 9" id="KW-0479">Metal-binding</keyword>
<dbReference type="GO" id="GO:0061630">
    <property type="term" value="F:ubiquitin protein ligase activity"/>
    <property type="evidence" value="ECO:0007669"/>
    <property type="project" value="UniProtKB-UniRule"/>
</dbReference>
<reference evidence="13" key="1">
    <citation type="journal article" date="2019" name="bioRxiv">
        <title>The Genome of the Zebra Mussel, Dreissena polymorpha: A Resource for Invasive Species Research.</title>
        <authorList>
            <person name="McCartney M.A."/>
            <person name="Auch B."/>
            <person name="Kono T."/>
            <person name="Mallez S."/>
            <person name="Zhang Y."/>
            <person name="Obille A."/>
            <person name="Becker A."/>
            <person name="Abrahante J.E."/>
            <person name="Garbe J."/>
            <person name="Badalamenti J.P."/>
            <person name="Herman A."/>
            <person name="Mangelson H."/>
            <person name="Liachko I."/>
            <person name="Sullivan S."/>
            <person name="Sone E.D."/>
            <person name="Koren S."/>
            <person name="Silverstein K.A.T."/>
            <person name="Beckman K.B."/>
            <person name="Gohl D.M."/>
        </authorList>
    </citation>
    <scope>NUCLEOTIDE SEQUENCE</scope>
    <source>
        <strain evidence="13">Duluth1</strain>
        <tissue evidence="13">Whole animal</tissue>
    </source>
</reference>
<reference evidence="13" key="2">
    <citation type="submission" date="2020-11" db="EMBL/GenBank/DDBJ databases">
        <authorList>
            <person name="McCartney M.A."/>
            <person name="Auch B."/>
            <person name="Kono T."/>
            <person name="Mallez S."/>
            <person name="Becker A."/>
            <person name="Gohl D.M."/>
            <person name="Silverstein K.A.T."/>
            <person name="Koren S."/>
            <person name="Bechman K.B."/>
            <person name="Herman A."/>
            <person name="Abrahante J.E."/>
            <person name="Garbe J."/>
        </authorList>
    </citation>
    <scope>NUCLEOTIDE SEQUENCE</scope>
    <source>
        <strain evidence="13">Duluth1</strain>
        <tissue evidence="13">Whole animal</tissue>
    </source>
</reference>
<dbReference type="Gene3D" id="3.40.220.10">
    <property type="entry name" value="Leucine Aminopeptidase, subunit E, domain 1"/>
    <property type="match status" value="1"/>
</dbReference>
<dbReference type="AlphaFoldDB" id="A0A9D4EXN2"/>
<dbReference type="InterPro" id="IPR039398">
    <property type="entry name" value="Deltex_fam"/>
</dbReference>
<feature type="compositionally biased region" description="Basic and acidic residues" evidence="10">
    <location>
        <begin position="225"/>
        <end position="261"/>
    </location>
</feature>
<dbReference type="SMART" id="SM00506">
    <property type="entry name" value="A1pp"/>
    <property type="match status" value="1"/>
</dbReference>
<dbReference type="Gene3D" id="3.30.40.10">
    <property type="entry name" value="Zinc/RING finger domain, C3HC4 (zinc finger)"/>
    <property type="match status" value="1"/>
</dbReference>
<feature type="compositionally biased region" description="Polar residues" evidence="10">
    <location>
        <begin position="276"/>
        <end position="287"/>
    </location>
</feature>
<dbReference type="Proteomes" id="UP000828390">
    <property type="component" value="Unassembled WGS sequence"/>
</dbReference>
<dbReference type="SUPFAM" id="SSF52949">
    <property type="entry name" value="Macro domain-like"/>
    <property type="match status" value="1"/>
</dbReference>
<dbReference type="Pfam" id="PF18102">
    <property type="entry name" value="DTC"/>
    <property type="match status" value="1"/>
</dbReference>
<dbReference type="GO" id="GO:0005737">
    <property type="term" value="C:cytoplasm"/>
    <property type="evidence" value="ECO:0007669"/>
    <property type="project" value="UniProtKB-SubCell"/>
</dbReference>
<evidence type="ECO:0000256" key="6">
    <source>
        <dbReference type="ARBA" id="ARBA00022771"/>
    </source>
</evidence>
<dbReference type="EMBL" id="JAIWYP010000008">
    <property type="protein sequence ID" value="KAH3788709.1"/>
    <property type="molecule type" value="Genomic_DNA"/>
</dbReference>
<dbReference type="PANTHER" id="PTHR12622">
    <property type="entry name" value="DELTEX-RELATED"/>
    <property type="match status" value="1"/>
</dbReference>
<dbReference type="EC" id="2.3.2.27" evidence="9"/>
<dbReference type="InterPro" id="IPR013083">
    <property type="entry name" value="Znf_RING/FYVE/PHD"/>
</dbReference>
<dbReference type="InterPro" id="IPR002589">
    <property type="entry name" value="Macro_dom"/>
</dbReference>
<dbReference type="PROSITE" id="PS51154">
    <property type="entry name" value="MACRO"/>
    <property type="match status" value="1"/>
</dbReference>
<dbReference type="OrthoDB" id="6133115at2759"/>
<evidence type="ECO:0000259" key="11">
    <source>
        <dbReference type="PROSITE" id="PS50089"/>
    </source>
</evidence>
<comment type="pathway">
    <text evidence="2 9">Protein modification; protein ubiquitination.</text>
</comment>
<comment type="similarity">
    <text evidence="3 9">Belongs to the Deltex family.</text>
</comment>
<keyword evidence="9" id="KW-0963">Cytoplasm</keyword>
<dbReference type="GO" id="GO:0016567">
    <property type="term" value="P:protein ubiquitination"/>
    <property type="evidence" value="ECO:0007669"/>
    <property type="project" value="UniProtKB-UniRule"/>
</dbReference>
<dbReference type="Gene3D" id="3.30.390.130">
    <property type="match status" value="1"/>
</dbReference>
<dbReference type="Pfam" id="PF13920">
    <property type="entry name" value="zf-C3HC4_3"/>
    <property type="match status" value="1"/>
</dbReference>
<evidence type="ECO:0000256" key="9">
    <source>
        <dbReference type="RuleBase" id="RU367105"/>
    </source>
</evidence>
<gene>
    <name evidence="13" type="ORF">DPMN_166858</name>
</gene>
<accession>A0A9D4EXN2</accession>
<keyword evidence="4 9" id="KW-0808">Transferase</keyword>
<comment type="catalytic activity">
    <reaction evidence="1 9">
        <text>S-ubiquitinyl-[E2 ubiquitin-conjugating enzyme]-L-cysteine + [acceptor protein]-L-lysine = [E2 ubiquitin-conjugating enzyme]-L-cysteine + N(6)-ubiquitinyl-[acceptor protein]-L-lysine.</text>
        <dbReference type="EC" id="2.3.2.27"/>
    </reaction>
</comment>
<protein>
    <recommendedName>
        <fullName evidence="9">E3 ubiquitin-protein ligase</fullName>
        <ecNumber evidence="9">2.3.2.27</ecNumber>
    </recommendedName>
</protein>
<evidence type="ECO:0000259" key="12">
    <source>
        <dbReference type="PROSITE" id="PS51154"/>
    </source>
</evidence>
<evidence type="ECO:0000256" key="1">
    <source>
        <dbReference type="ARBA" id="ARBA00000900"/>
    </source>
</evidence>
<evidence type="ECO:0000256" key="7">
    <source>
        <dbReference type="ARBA" id="ARBA00022833"/>
    </source>
</evidence>
<evidence type="ECO:0000256" key="5">
    <source>
        <dbReference type="ARBA" id="ARBA00022723"/>
    </source>
</evidence>
<name>A0A9D4EXN2_DREPO</name>
<dbReference type="InterPro" id="IPR039396">
    <property type="entry name" value="Deltex_C"/>
</dbReference>
<dbReference type="CDD" id="cd02907">
    <property type="entry name" value="Macro_Af1521_BAL-like"/>
    <property type="match status" value="1"/>
</dbReference>